<dbReference type="InterPro" id="IPR003593">
    <property type="entry name" value="AAA+_ATPase"/>
</dbReference>
<gene>
    <name evidence="5" type="primary">oppF</name>
    <name evidence="5" type="ORF">CACET_c18120</name>
</gene>
<dbReference type="PANTHER" id="PTHR43776">
    <property type="entry name" value="TRANSPORT ATP-BINDING PROTEIN"/>
    <property type="match status" value="1"/>
</dbReference>
<evidence type="ECO:0000313" key="5">
    <source>
        <dbReference type="EMBL" id="AKL95260.1"/>
    </source>
</evidence>
<sequence>MLLEVENIDKSYKKSFGIMKKEKLQVLKDVSLCLYEGECLGIIGESGSGKSTLGRLMIGVEKADAGSIRIDGTEINKTTDKSIKEKVSVVFQDYSSSVNPRFKIIDILWEPIKVFEGLSQKDSLNKIIGLLEKVGLSKEYLYRYPHQLSGGQLQRVCIARAIATNPKFILLDEAISSLDVSIQVQILDLLIQLKKEMGISYVFITHDLAAVTYICDRVIFLKEGKVIEKVDCMHQLSNVKDPYSKALLHAAKAMNIREENYVYWQIS</sequence>
<evidence type="ECO:0000256" key="4">
    <source>
        <dbReference type="ARBA" id="ARBA00022840"/>
    </source>
</evidence>
<evidence type="ECO:0000313" key="6">
    <source>
        <dbReference type="Proteomes" id="UP000035704"/>
    </source>
</evidence>
<evidence type="ECO:0000256" key="3">
    <source>
        <dbReference type="ARBA" id="ARBA00022741"/>
    </source>
</evidence>
<proteinExistence type="inferred from homology"/>
<dbReference type="AlphaFoldDB" id="A0A0D8IFX1"/>
<dbReference type="GO" id="GO:0055085">
    <property type="term" value="P:transmembrane transport"/>
    <property type="evidence" value="ECO:0007669"/>
    <property type="project" value="UniProtKB-ARBA"/>
</dbReference>
<reference evidence="5 6" key="1">
    <citation type="submission" date="2014-10" db="EMBL/GenBank/DDBJ databases">
        <title>Genome sequence of Clostridium aceticum DSM 1496.</title>
        <authorList>
            <person name="Poehlein A."/>
            <person name="Schiel-Bengelsdorf B."/>
            <person name="Gottschalk G."/>
            <person name="Duerre P."/>
            <person name="Daniel R."/>
        </authorList>
    </citation>
    <scope>NUCLEOTIDE SEQUENCE [LARGE SCALE GENOMIC DNA]</scope>
    <source>
        <strain evidence="5 6">DSM 1496</strain>
    </source>
</reference>
<organism evidence="5 6">
    <name type="scientific">Clostridium aceticum</name>
    <dbReference type="NCBI Taxonomy" id="84022"/>
    <lineage>
        <taxon>Bacteria</taxon>
        <taxon>Bacillati</taxon>
        <taxon>Bacillota</taxon>
        <taxon>Clostridia</taxon>
        <taxon>Eubacteriales</taxon>
        <taxon>Clostridiaceae</taxon>
        <taxon>Clostridium</taxon>
    </lineage>
</organism>
<dbReference type="GO" id="GO:0016887">
    <property type="term" value="F:ATP hydrolysis activity"/>
    <property type="evidence" value="ECO:0007669"/>
    <property type="project" value="InterPro"/>
</dbReference>
<keyword evidence="2" id="KW-0813">Transport</keyword>
<dbReference type="InterPro" id="IPR003439">
    <property type="entry name" value="ABC_transporter-like_ATP-bd"/>
</dbReference>
<dbReference type="CDD" id="cd03257">
    <property type="entry name" value="ABC_NikE_OppD_transporters"/>
    <property type="match status" value="1"/>
</dbReference>
<dbReference type="InterPro" id="IPR017871">
    <property type="entry name" value="ABC_transporter-like_CS"/>
</dbReference>
<dbReference type="PATRIC" id="fig|84022.5.peg.3269"/>
<dbReference type="PANTHER" id="PTHR43776:SF7">
    <property type="entry name" value="D,D-DIPEPTIDE TRANSPORT ATP-BINDING PROTEIN DDPF-RELATED"/>
    <property type="match status" value="1"/>
</dbReference>
<dbReference type="Pfam" id="PF00005">
    <property type="entry name" value="ABC_tran"/>
    <property type="match status" value="1"/>
</dbReference>
<comment type="similarity">
    <text evidence="1">Belongs to the ABC transporter superfamily.</text>
</comment>
<dbReference type="KEGG" id="cace:CACET_c18120"/>
<dbReference type="EMBL" id="CP009687">
    <property type="protein sequence ID" value="AKL95260.1"/>
    <property type="molecule type" value="Genomic_DNA"/>
</dbReference>
<dbReference type="RefSeq" id="WP_044823962.1">
    <property type="nucleotide sequence ID" value="NZ_CP009687.1"/>
</dbReference>
<dbReference type="PROSITE" id="PS50893">
    <property type="entry name" value="ABC_TRANSPORTER_2"/>
    <property type="match status" value="1"/>
</dbReference>
<dbReference type="OrthoDB" id="9802264at2"/>
<evidence type="ECO:0000256" key="2">
    <source>
        <dbReference type="ARBA" id="ARBA00022448"/>
    </source>
</evidence>
<dbReference type="SMART" id="SM00382">
    <property type="entry name" value="AAA"/>
    <property type="match status" value="1"/>
</dbReference>
<protein>
    <submittedName>
        <fullName evidence="5">Oligopeptide transport ATP-binding protein OppF</fullName>
    </submittedName>
</protein>
<accession>A0A0D8IFX1</accession>
<keyword evidence="4 5" id="KW-0067">ATP-binding</keyword>
<evidence type="ECO:0000256" key="1">
    <source>
        <dbReference type="ARBA" id="ARBA00005417"/>
    </source>
</evidence>
<dbReference type="SUPFAM" id="SSF52540">
    <property type="entry name" value="P-loop containing nucleoside triphosphate hydrolases"/>
    <property type="match status" value="1"/>
</dbReference>
<dbReference type="GO" id="GO:0005524">
    <property type="term" value="F:ATP binding"/>
    <property type="evidence" value="ECO:0007669"/>
    <property type="project" value="UniProtKB-KW"/>
</dbReference>
<dbReference type="PROSITE" id="PS00211">
    <property type="entry name" value="ABC_TRANSPORTER_1"/>
    <property type="match status" value="1"/>
</dbReference>
<dbReference type="Proteomes" id="UP000035704">
    <property type="component" value="Chromosome"/>
</dbReference>
<name>A0A0D8IFX1_9CLOT</name>
<dbReference type="InterPro" id="IPR027417">
    <property type="entry name" value="P-loop_NTPase"/>
</dbReference>
<dbReference type="Gene3D" id="3.40.50.300">
    <property type="entry name" value="P-loop containing nucleotide triphosphate hydrolases"/>
    <property type="match status" value="1"/>
</dbReference>
<dbReference type="STRING" id="84022.CACET_c18120"/>
<keyword evidence="6" id="KW-1185">Reference proteome</keyword>
<keyword evidence="3" id="KW-0547">Nucleotide-binding</keyword>
<dbReference type="InterPro" id="IPR050319">
    <property type="entry name" value="ABC_transp_ATP-bind"/>
</dbReference>